<dbReference type="NCBIfam" id="TIGR00901">
    <property type="entry name" value="2A0125"/>
    <property type="match status" value="1"/>
</dbReference>
<dbReference type="SUPFAM" id="SSF103473">
    <property type="entry name" value="MFS general substrate transporter"/>
    <property type="match status" value="1"/>
</dbReference>
<dbReference type="CDD" id="cd17486">
    <property type="entry name" value="MFS_AmpG_like"/>
    <property type="match status" value="1"/>
</dbReference>
<dbReference type="AlphaFoldDB" id="A0A1T2L463"/>
<evidence type="ECO:0000256" key="3">
    <source>
        <dbReference type="ARBA" id="ARBA00022692"/>
    </source>
</evidence>
<dbReference type="GO" id="GO:0016020">
    <property type="term" value="C:membrane"/>
    <property type="evidence" value="ECO:0007669"/>
    <property type="project" value="UniProtKB-SubCell"/>
</dbReference>
<keyword evidence="9" id="KW-1185">Reference proteome</keyword>
<comment type="subcellular location">
    <subcellularLocation>
        <location evidence="1">Membrane</location>
        <topology evidence="1">Multi-pass membrane protein</topology>
    </subcellularLocation>
</comment>
<sequence length="425" mass="46414">MDSKQSEGSERSMHEMVRSIFSVRMVVAFAMGFACGLPLLLTISLLQAWMSDAGVDLGTIGLFALVGLPYTLKFLWAPIFDRFTLKLFGRRRGWLLLAQLLLMVAIATLGMVNPVEQPWLLAFVALLVTFFSASQDIVVDAYRREDLRDEELGLGSSLYVNGYRIGMLLAGSGGLILADHVSFQTVYLIMAATMLIAVVTTLLAREPVEAEGTPKTLREAVIDPFVDYFQRPEALWILAFILFYKVGDTMASAMTMPFYLEIGFSKTEVGAVAKLFGFWATIIGGLVGGVMILRLGIFRSLWLFGFLQAISTAGFSVLALMGNSLSGLAAVIAFENFSGGMGTAAYVAFMASMTNKRFTATQYALLSSLMGIPRVIASAPTGYLAEGVGWFSFFIVCTLIAIPGLWILRRFSPERNGLMVEARAL</sequence>
<feature type="transmembrane region" description="Helical" evidence="6">
    <location>
        <begin position="300"/>
        <end position="321"/>
    </location>
</feature>
<dbReference type="PANTHER" id="PTHR12778:SF10">
    <property type="entry name" value="MAJOR FACILITATOR SUPERFAMILY DOMAIN-CONTAINING PROTEIN 3"/>
    <property type="match status" value="1"/>
</dbReference>
<dbReference type="Gene3D" id="1.20.1250.20">
    <property type="entry name" value="MFS general substrate transporter like domains"/>
    <property type="match status" value="2"/>
</dbReference>
<dbReference type="Pfam" id="PF07690">
    <property type="entry name" value="MFS_1"/>
    <property type="match status" value="1"/>
</dbReference>
<dbReference type="InterPro" id="IPR011701">
    <property type="entry name" value="MFS"/>
</dbReference>
<feature type="transmembrane region" description="Helical" evidence="6">
    <location>
        <begin position="53"/>
        <end position="72"/>
    </location>
</feature>
<dbReference type="PROSITE" id="PS51257">
    <property type="entry name" value="PROKAR_LIPOPROTEIN"/>
    <property type="match status" value="1"/>
</dbReference>
<feature type="transmembrane region" description="Helical" evidence="6">
    <location>
        <begin position="272"/>
        <end position="293"/>
    </location>
</feature>
<evidence type="ECO:0000259" key="7">
    <source>
        <dbReference type="PROSITE" id="PS50850"/>
    </source>
</evidence>
<dbReference type="OrthoDB" id="9787815at2"/>
<evidence type="ECO:0000256" key="1">
    <source>
        <dbReference type="ARBA" id="ARBA00004141"/>
    </source>
</evidence>
<evidence type="ECO:0000313" key="8">
    <source>
        <dbReference type="EMBL" id="OOZ39895.1"/>
    </source>
</evidence>
<keyword evidence="4 6" id="KW-1133">Transmembrane helix</keyword>
<comment type="caution">
    <text evidence="8">The sequence shown here is derived from an EMBL/GenBank/DDBJ whole genome shotgun (WGS) entry which is preliminary data.</text>
</comment>
<proteinExistence type="predicted"/>
<protein>
    <submittedName>
        <fullName evidence="8">AmpG family muropeptide MFS transporter</fullName>
    </submittedName>
</protein>
<name>A0A1T2L463_9GAMM</name>
<gene>
    <name evidence="8" type="ORF">BOW53_09840</name>
</gene>
<dbReference type="InterPro" id="IPR036259">
    <property type="entry name" value="MFS_trans_sf"/>
</dbReference>
<dbReference type="InterPro" id="IPR004752">
    <property type="entry name" value="AmpG_permease/AT-1"/>
</dbReference>
<evidence type="ECO:0000313" key="9">
    <source>
        <dbReference type="Proteomes" id="UP000191110"/>
    </source>
</evidence>
<feature type="transmembrane region" description="Helical" evidence="6">
    <location>
        <begin position="184"/>
        <end position="204"/>
    </location>
</feature>
<keyword evidence="5 6" id="KW-0472">Membrane</keyword>
<evidence type="ECO:0000256" key="5">
    <source>
        <dbReference type="ARBA" id="ARBA00023136"/>
    </source>
</evidence>
<feature type="transmembrane region" description="Helical" evidence="6">
    <location>
        <begin position="158"/>
        <end position="178"/>
    </location>
</feature>
<dbReference type="PROSITE" id="PS50850">
    <property type="entry name" value="MFS"/>
    <property type="match status" value="1"/>
</dbReference>
<dbReference type="EMBL" id="MPRL01000039">
    <property type="protein sequence ID" value="OOZ39895.1"/>
    <property type="molecule type" value="Genomic_DNA"/>
</dbReference>
<dbReference type="GO" id="GO:0022857">
    <property type="term" value="F:transmembrane transporter activity"/>
    <property type="evidence" value="ECO:0007669"/>
    <property type="project" value="InterPro"/>
</dbReference>
<dbReference type="InterPro" id="IPR020846">
    <property type="entry name" value="MFS_dom"/>
</dbReference>
<feature type="transmembrane region" description="Helical" evidence="6">
    <location>
        <begin position="327"/>
        <end position="351"/>
    </location>
</feature>
<feature type="transmembrane region" description="Helical" evidence="6">
    <location>
        <begin position="390"/>
        <end position="408"/>
    </location>
</feature>
<evidence type="ECO:0000256" key="2">
    <source>
        <dbReference type="ARBA" id="ARBA00022448"/>
    </source>
</evidence>
<feature type="transmembrane region" description="Helical" evidence="6">
    <location>
        <begin position="21"/>
        <end position="41"/>
    </location>
</feature>
<keyword evidence="2" id="KW-0813">Transport</keyword>
<evidence type="ECO:0000256" key="6">
    <source>
        <dbReference type="SAM" id="Phobius"/>
    </source>
</evidence>
<dbReference type="Proteomes" id="UP000191110">
    <property type="component" value="Unassembled WGS sequence"/>
</dbReference>
<dbReference type="PANTHER" id="PTHR12778">
    <property type="entry name" value="SOLUTE CARRIER FAMILY 33 ACETYL-COA TRANSPORTER -RELATED"/>
    <property type="match status" value="1"/>
</dbReference>
<organism evidence="8 9">
    <name type="scientific">Solemya pervernicosa gill symbiont</name>
    <dbReference type="NCBI Taxonomy" id="642797"/>
    <lineage>
        <taxon>Bacteria</taxon>
        <taxon>Pseudomonadati</taxon>
        <taxon>Pseudomonadota</taxon>
        <taxon>Gammaproteobacteria</taxon>
        <taxon>sulfur-oxidizing symbionts</taxon>
    </lineage>
</organism>
<feature type="transmembrane region" description="Helical" evidence="6">
    <location>
        <begin position="363"/>
        <end position="384"/>
    </location>
</feature>
<feature type="transmembrane region" description="Helical" evidence="6">
    <location>
        <begin position="93"/>
        <end position="112"/>
    </location>
</feature>
<keyword evidence="3 6" id="KW-0812">Transmembrane</keyword>
<evidence type="ECO:0000256" key="4">
    <source>
        <dbReference type="ARBA" id="ARBA00022989"/>
    </source>
</evidence>
<feature type="transmembrane region" description="Helical" evidence="6">
    <location>
        <begin position="118"/>
        <end position="138"/>
    </location>
</feature>
<accession>A0A1T2L463</accession>
<reference evidence="8 9" key="1">
    <citation type="submission" date="2016-11" db="EMBL/GenBank/DDBJ databases">
        <title>Mixed transmission modes and dynamic genome evolution in an obligate animal-bacterial symbiosis.</title>
        <authorList>
            <person name="Russell S.L."/>
            <person name="Corbett-Detig R.B."/>
            <person name="Cavanaugh C.M."/>
        </authorList>
    </citation>
    <scope>NUCLEOTIDE SEQUENCE [LARGE SCALE GENOMIC DNA]</scope>
    <source>
        <strain evidence="8">Sveles-Q1</strain>
    </source>
</reference>
<feature type="transmembrane region" description="Helical" evidence="6">
    <location>
        <begin position="235"/>
        <end position="260"/>
    </location>
</feature>
<feature type="domain" description="Major facilitator superfamily (MFS) profile" evidence="7">
    <location>
        <begin position="24"/>
        <end position="416"/>
    </location>
</feature>